<dbReference type="AlphaFoldDB" id="A0A212JJ89"/>
<organism evidence="1">
    <name type="scientific">uncultured Eubacteriales bacterium</name>
    <dbReference type="NCBI Taxonomy" id="172733"/>
    <lineage>
        <taxon>Bacteria</taxon>
        <taxon>Bacillati</taxon>
        <taxon>Bacillota</taxon>
        <taxon>Clostridia</taxon>
        <taxon>Eubacteriales</taxon>
        <taxon>environmental samples</taxon>
    </lineage>
</organism>
<protein>
    <submittedName>
        <fullName evidence="1">Uncharacterized protein</fullName>
    </submittedName>
</protein>
<evidence type="ECO:0000313" key="1">
    <source>
        <dbReference type="EMBL" id="SBV99494.1"/>
    </source>
</evidence>
<accession>A0A212JJ89</accession>
<name>A0A212JJ89_9FIRM</name>
<dbReference type="EMBL" id="FLUN01000001">
    <property type="protein sequence ID" value="SBV99494.1"/>
    <property type="molecule type" value="Genomic_DNA"/>
</dbReference>
<reference evidence="1" key="1">
    <citation type="submission" date="2016-04" db="EMBL/GenBank/DDBJ databases">
        <authorList>
            <person name="Evans L.H."/>
            <person name="Alamgir A."/>
            <person name="Owens N."/>
            <person name="Weber N.D."/>
            <person name="Virtaneva K."/>
            <person name="Barbian K."/>
            <person name="Babar A."/>
            <person name="Rosenke K."/>
        </authorList>
    </citation>
    <scope>NUCLEOTIDE SEQUENCE</scope>
    <source>
        <strain evidence="1">86</strain>
    </source>
</reference>
<proteinExistence type="predicted"/>
<sequence length="24" mass="2892">MKLMIIWFPRFTYITDFVISSAPD</sequence>
<gene>
    <name evidence="1" type="ORF">KL86CLO1_11208</name>
</gene>